<feature type="region of interest" description="Disordered" evidence="7">
    <location>
        <begin position="517"/>
        <end position="550"/>
    </location>
</feature>
<proteinExistence type="inferred from homology"/>
<dbReference type="InterPro" id="IPR032401">
    <property type="entry name" value="EDC4_WD40"/>
</dbReference>
<dbReference type="InterPro" id="IPR036322">
    <property type="entry name" value="WD40_repeat_dom_sf"/>
</dbReference>
<dbReference type="Gene3D" id="6.10.140.270">
    <property type="match status" value="1"/>
</dbReference>
<evidence type="ECO:0000256" key="2">
    <source>
        <dbReference type="ARBA" id="ARBA00009639"/>
    </source>
</evidence>
<name>A0A1B0CH76_LUTLO</name>
<keyword evidence="4" id="KW-0853">WD repeat</keyword>
<keyword evidence="11" id="KW-1185">Reference proteome</keyword>
<organism evidence="10 11">
    <name type="scientific">Lutzomyia longipalpis</name>
    <name type="common">Sand fly</name>
    <dbReference type="NCBI Taxonomy" id="7200"/>
    <lineage>
        <taxon>Eukaryota</taxon>
        <taxon>Metazoa</taxon>
        <taxon>Ecdysozoa</taxon>
        <taxon>Arthropoda</taxon>
        <taxon>Hexapoda</taxon>
        <taxon>Insecta</taxon>
        <taxon>Pterygota</taxon>
        <taxon>Neoptera</taxon>
        <taxon>Endopterygota</taxon>
        <taxon>Diptera</taxon>
        <taxon>Nematocera</taxon>
        <taxon>Psychodoidea</taxon>
        <taxon>Psychodidae</taxon>
        <taxon>Lutzomyia</taxon>
        <taxon>Lutzomyia</taxon>
    </lineage>
</organism>
<dbReference type="GO" id="GO:0000932">
    <property type="term" value="C:P-body"/>
    <property type="evidence" value="ECO:0007669"/>
    <property type="project" value="UniProtKB-SubCell"/>
</dbReference>
<feature type="compositionally biased region" description="Acidic residues" evidence="7">
    <location>
        <begin position="477"/>
        <end position="494"/>
    </location>
</feature>
<evidence type="ECO:0000259" key="9">
    <source>
        <dbReference type="Pfam" id="PF21289"/>
    </source>
</evidence>
<protein>
    <submittedName>
        <fullName evidence="10">Uncharacterized protein</fullName>
    </submittedName>
</protein>
<evidence type="ECO:0000259" key="8">
    <source>
        <dbReference type="Pfam" id="PF16529"/>
    </source>
</evidence>
<dbReference type="VEuPathDB" id="VectorBase:LLOJ003788"/>
<evidence type="ECO:0000256" key="5">
    <source>
        <dbReference type="ARBA" id="ARBA00022737"/>
    </source>
</evidence>
<dbReference type="Pfam" id="PF16529">
    <property type="entry name" value="Ge1_WD40"/>
    <property type="match status" value="1"/>
</dbReference>
<sequence length="1053" mass="116953">MDDSSIAKTMDLTSQIIIKPNEKQQCFETQGKDVTVVGFSGKHDHGSSKVKLKNIVDYKWEVKNYSGRLIAIHLDGKHIAYSIKVNNHGTAEGMVRVVNVQTGQRSLIKGMANEVLDLQFAYLETQIILGCIDEASLFIHRIDTLSEKLSVVLLLKIQDTLVGHDCKYDKLAWCPSVPQSKDDVDEYASQLLVWARGSQFQCYSINAVLDAYGTGTHKAADISDGSLKFQESTKTITYAMFSPDGTTLGVSSDDGSIDFYQIYLHLKDTSPRRLHHWKPHNGKIVTSFFFLDNHTEFTSNSTFWKHAITGADNNTEFKVWRCDTWTCIQTVTFKTQGDFPLCLKAEIDKTSSYLMVSDTINRGLYAMQIVKTIKEEDSGSEDGGDGGGATKKDKTTDSGGTTSINSIAYVKSITEFPMSSPILSFGIVDAALRKYKCGVTDAYMIEEMDDYDEENNALYCVVIHMFLVQPKSGAAEVSDDDDMGGGEQNEEENETTNFDTCKSAEFNSILSPKPNNSLNLSGSFGQKQPSQLNLMTPDSFHSPGKKESVPEGVSEVVMSAIRMLAATTTSPDQKNLLNLVNSSTGGQSGGKTFEEEMPHSFLRDLPQGEILASGGSSPSREVEKILSLQKDDCLSEYFDDAEAGDDGEDVEDNAVASDEAGHGADGKDDWPKVPNIQHISQMPSTDLLTDTNTKARSIEMKLDRMMELMYTQKAKIEELEGEIQHLKKTQINGHGADYKMLRHTVATETLLAERMTEMREGLVHSLNQAFVSQVTEKLSAILLVELKHQLMPLLATKTDALVMEIGQKSDHMLRETITKVCMSKPIVDSFAGATLRGTQNMFQATFTDILTKTLIPAFDKSTKEMFHQINSTFTVGITKFVRQLEVYVMQQQPIQEKSDETNKLVRGLPEQLKLSNDKMINSCSAQIMHDLSKDFKSLQMNLLKTNQGMQKSFEAQTANLEDSVLSVVRSQTQTPSIFDVQEKIKILLAQGSINKAFHQALIANDLSLVEFVIDKADYKTVFNPCPLEQTVLLSLIQQITADMSSYSELKHKI</sequence>
<dbReference type="Pfam" id="PF21289">
    <property type="entry name" value="EDC4_C"/>
    <property type="match status" value="1"/>
</dbReference>
<keyword evidence="3" id="KW-0963">Cytoplasm</keyword>
<dbReference type="AlphaFoldDB" id="A0A1B0CH76"/>
<dbReference type="SUPFAM" id="SSF50978">
    <property type="entry name" value="WD40 repeat-like"/>
    <property type="match status" value="1"/>
</dbReference>
<keyword evidence="6" id="KW-0175">Coiled coil</keyword>
<dbReference type="PANTHER" id="PTHR15598:SF5">
    <property type="entry name" value="ENHANCER OF MRNA-DECAPPING PROTEIN 4"/>
    <property type="match status" value="1"/>
</dbReference>
<feature type="domain" description="Enhancer of mRNA-decapping protein 4 WD40 repeat region" evidence="8">
    <location>
        <begin position="46"/>
        <end position="372"/>
    </location>
</feature>
<dbReference type="InterPro" id="IPR015943">
    <property type="entry name" value="WD40/YVTN_repeat-like_dom_sf"/>
</dbReference>
<comment type="subcellular location">
    <subcellularLocation>
        <location evidence="1">Cytoplasm</location>
        <location evidence="1">P-body</location>
    </subcellularLocation>
</comment>
<feature type="domain" description="Enhancer of mRNA-decapping protein 4 C-terminal" evidence="9">
    <location>
        <begin position="984"/>
        <end position="1052"/>
    </location>
</feature>
<feature type="region of interest" description="Disordered" evidence="7">
    <location>
        <begin position="474"/>
        <end position="497"/>
    </location>
</feature>
<dbReference type="GO" id="GO:0031087">
    <property type="term" value="P:deadenylation-independent decapping of nuclear-transcribed mRNA"/>
    <property type="evidence" value="ECO:0007669"/>
    <property type="project" value="InterPro"/>
</dbReference>
<reference evidence="10" key="1">
    <citation type="submission" date="2020-05" db="UniProtKB">
        <authorList>
            <consortium name="EnsemblMetazoa"/>
        </authorList>
    </citation>
    <scope>IDENTIFICATION</scope>
    <source>
        <strain evidence="10">Jacobina</strain>
    </source>
</reference>
<evidence type="ECO:0000313" key="10">
    <source>
        <dbReference type="EnsemblMetazoa" id="LLOJ003788-PA"/>
    </source>
</evidence>
<dbReference type="InterPro" id="IPR049404">
    <property type="entry name" value="EDC4_C"/>
</dbReference>
<dbReference type="PANTHER" id="PTHR15598">
    <property type="entry name" value="ENHANCER OF MRNA-DECAPPING PROTEIN 4"/>
    <property type="match status" value="1"/>
</dbReference>
<dbReference type="EMBL" id="AJWK01012086">
    <property type="status" value="NOT_ANNOTATED_CDS"/>
    <property type="molecule type" value="Genomic_DNA"/>
</dbReference>
<feature type="region of interest" description="Disordered" evidence="7">
    <location>
        <begin position="376"/>
        <end position="399"/>
    </location>
</feature>
<dbReference type="Proteomes" id="UP000092461">
    <property type="component" value="Unassembled WGS sequence"/>
</dbReference>
<dbReference type="EnsemblMetazoa" id="LLOJ003788-RA">
    <property type="protein sequence ID" value="LLOJ003788-PA"/>
    <property type="gene ID" value="LLOJ003788"/>
</dbReference>
<accession>A0A1B0CH76</accession>
<evidence type="ECO:0000256" key="7">
    <source>
        <dbReference type="SAM" id="MobiDB-lite"/>
    </source>
</evidence>
<dbReference type="VEuPathDB" id="VectorBase:LLONM1_001921"/>
<evidence type="ECO:0000256" key="6">
    <source>
        <dbReference type="SAM" id="Coils"/>
    </source>
</evidence>
<feature type="coiled-coil region" evidence="6">
    <location>
        <begin position="702"/>
        <end position="729"/>
    </location>
</feature>
<evidence type="ECO:0000256" key="1">
    <source>
        <dbReference type="ARBA" id="ARBA00004201"/>
    </source>
</evidence>
<feature type="compositionally biased region" description="Polar residues" evidence="7">
    <location>
        <begin position="517"/>
        <end position="536"/>
    </location>
</feature>
<evidence type="ECO:0000256" key="3">
    <source>
        <dbReference type="ARBA" id="ARBA00022490"/>
    </source>
</evidence>
<comment type="similarity">
    <text evidence="2">Belongs to the WD repeat EDC4 family.</text>
</comment>
<dbReference type="Gene3D" id="2.130.10.10">
    <property type="entry name" value="YVTN repeat-like/Quinoprotein amine dehydrogenase"/>
    <property type="match status" value="1"/>
</dbReference>
<evidence type="ECO:0000313" key="11">
    <source>
        <dbReference type="Proteomes" id="UP000092461"/>
    </source>
</evidence>
<keyword evidence="5" id="KW-0677">Repeat</keyword>
<dbReference type="InterPro" id="IPR045152">
    <property type="entry name" value="EDC4-like"/>
</dbReference>
<evidence type="ECO:0000256" key="4">
    <source>
        <dbReference type="ARBA" id="ARBA00022574"/>
    </source>
</evidence>